<dbReference type="Proteomes" id="UP000525336">
    <property type="component" value="Unassembled WGS sequence"/>
</dbReference>
<protein>
    <submittedName>
        <fullName evidence="2">Flp family type IVb pilin</fullName>
    </submittedName>
</protein>
<keyword evidence="1" id="KW-1133">Transmembrane helix</keyword>
<evidence type="ECO:0000256" key="1">
    <source>
        <dbReference type="SAM" id="Phobius"/>
    </source>
</evidence>
<keyword evidence="1" id="KW-0472">Membrane</keyword>
<sequence>MITKLYVKTTMFLSQFKNDERGVTAIEYGLIGVAMAVLLTVALGSGGFIGELTKAFAKIASTISTSTGS</sequence>
<evidence type="ECO:0000313" key="2">
    <source>
        <dbReference type="EMBL" id="NOH33004.1"/>
    </source>
</evidence>
<dbReference type="AlphaFoldDB" id="A0A7Y3YM45"/>
<feature type="transmembrane region" description="Helical" evidence="1">
    <location>
        <begin position="28"/>
        <end position="49"/>
    </location>
</feature>
<organism evidence="2 3">
    <name type="scientific">Vibrio chagasii</name>
    <dbReference type="NCBI Taxonomy" id="170679"/>
    <lineage>
        <taxon>Bacteria</taxon>
        <taxon>Pseudomonadati</taxon>
        <taxon>Pseudomonadota</taxon>
        <taxon>Gammaproteobacteria</taxon>
        <taxon>Vibrionales</taxon>
        <taxon>Vibrionaceae</taxon>
        <taxon>Vibrio</taxon>
    </lineage>
</organism>
<keyword evidence="1" id="KW-0812">Transmembrane</keyword>
<reference evidence="2 3" key="1">
    <citation type="submission" date="2019-09" db="EMBL/GenBank/DDBJ databases">
        <title>Draft genome sequencing and comparative genomics of hatchery-associated Vibrios.</title>
        <authorList>
            <person name="Kehlet-Delgado H."/>
            <person name="Mueller R.S."/>
        </authorList>
    </citation>
    <scope>NUCLEOTIDE SEQUENCE [LARGE SCALE GENOMIC DNA]</scope>
    <source>
        <strain evidence="2 3">00-90-10</strain>
    </source>
</reference>
<name>A0A7Y3YM45_9VIBR</name>
<gene>
    <name evidence="2" type="ORF">F0245_06380</name>
</gene>
<dbReference type="RefSeq" id="WP_171367138.1">
    <property type="nucleotide sequence ID" value="NZ_VTXW01000004.1"/>
</dbReference>
<accession>A0A7Y3YM45</accession>
<dbReference type="InterPro" id="IPR007047">
    <property type="entry name" value="Flp_Fap"/>
</dbReference>
<proteinExistence type="predicted"/>
<dbReference type="EMBL" id="VTXW01000004">
    <property type="protein sequence ID" value="NOH33004.1"/>
    <property type="molecule type" value="Genomic_DNA"/>
</dbReference>
<comment type="caution">
    <text evidence="2">The sequence shown here is derived from an EMBL/GenBank/DDBJ whole genome shotgun (WGS) entry which is preliminary data.</text>
</comment>
<dbReference type="Pfam" id="PF04964">
    <property type="entry name" value="Flp_Fap"/>
    <property type="match status" value="1"/>
</dbReference>
<evidence type="ECO:0000313" key="3">
    <source>
        <dbReference type="Proteomes" id="UP000525336"/>
    </source>
</evidence>